<proteinExistence type="predicted"/>
<reference evidence="2 3" key="1">
    <citation type="journal article" date="2018" name="PLoS Genet.">
        <title>Population sequencing reveals clonal diversity and ancestral inbreeding in the grapevine cultivar Chardonnay.</title>
        <authorList>
            <person name="Roach M.J."/>
            <person name="Johnson D.L."/>
            <person name="Bohlmann J."/>
            <person name="van Vuuren H.J."/>
            <person name="Jones S.J."/>
            <person name="Pretorius I.S."/>
            <person name="Schmidt S.A."/>
            <person name="Borneman A.R."/>
        </authorList>
    </citation>
    <scope>NUCLEOTIDE SEQUENCE [LARGE SCALE GENOMIC DNA]</scope>
    <source>
        <strain evidence="3">cv. Chardonnay</strain>
        <tissue evidence="2">Leaf</tissue>
    </source>
</reference>
<protein>
    <recommendedName>
        <fullName evidence="4">Reverse transcriptase domain-containing protein</fullName>
    </recommendedName>
</protein>
<feature type="compositionally biased region" description="Basic and acidic residues" evidence="1">
    <location>
        <begin position="338"/>
        <end position="348"/>
    </location>
</feature>
<organism evidence="2 3">
    <name type="scientific">Vitis vinifera</name>
    <name type="common">Grape</name>
    <dbReference type="NCBI Taxonomy" id="29760"/>
    <lineage>
        <taxon>Eukaryota</taxon>
        <taxon>Viridiplantae</taxon>
        <taxon>Streptophyta</taxon>
        <taxon>Embryophyta</taxon>
        <taxon>Tracheophyta</taxon>
        <taxon>Spermatophyta</taxon>
        <taxon>Magnoliopsida</taxon>
        <taxon>eudicotyledons</taxon>
        <taxon>Gunneridae</taxon>
        <taxon>Pentapetalae</taxon>
        <taxon>rosids</taxon>
        <taxon>Vitales</taxon>
        <taxon>Vitaceae</taxon>
        <taxon>Viteae</taxon>
        <taxon>Vitis</taxon>
    </lineage>
</organism>
<evidence type="ECO:0000313" key="2">
    <source>
        <dbReference type="EMBL" id="RVW37001.1"/>
    </source>
</evidence>
<accession>A0A438DNG5</accession>
<evidence type="ECO:0000313" key="3">
    <source>
        <dbReference type="Proteomes" id="UP000288805"/>
    </source>
</evidence>
<sequence>MDAVLIANEVIGSILKRNRGAILCKLNIEKTYDNVEWYFLLAVLEKMGFGEKWCRWIKWCLSTTREQFLEASYRLARFGEEGVKGSRSHLLFADDALIFWNLDKSDLIPVGRVENVEELAKELGCKVGRLSSTHLGMPLGAPFKSVVAWDGIEERLRRDWLPRTVRMRLKHIQRDFLWGSGALEQNLTYWRFANERKALWNQVIRGKYGEQRGGWSSCEARKVSFWKDMWCETTPLSFGEMGGSRSPCFTRPFNDWKMEEVEMLFCCLGGKKVNVGEEEDRVRWMDSKDCLFSPEGRSSGPPRQTMVMAKDRDMLKDGGVGSDLVEEKIRRLPAGGEGWDKKMKGNDQ</sequence>
<evidence type="ECO:0000256" key="1">
    <source>
        <dbReference type="SAM" id="MobiDB-lite"/>
    </source>
</evidence>
<dbReference type="Proteomes" id="UP000288805">
    <property type="component" value="Unassembled WGS sequence"/>
</dbReference>
<gene>
    <name evidence="2" type="ORF">CK203_099625</name>
</gene>
<dbReference type="PANTHER" id="PTHR31115:SF2">
    <property type="entry name" value="OS05G0107300 PROTEIN"/>
    <property type="match status" value="1"/>
</dbReference>
<dbReference type="AlphaFoldDB" id="A0A438DNG5"/>
<dbReference type="PANTHER" id="PTHR31115">
    <property type="entry name" value="OS05G0107300 PROTEIN"/>
    <property type="match status" value="1"/>
</dbReference>
<dbReference type="OrthoDB" id="1915143at2759"/>
<dbReference type="EMBL" id="QGNW01001551">
    <property type="protein sequence ID" value="RVW37001.1"/>
    <property type="molecule type" value="Genomic_DNA"/>
</dbReference>
<evidence type="ECO:0008006" key="4">
    <source>
        <dbReference type="Google" id="ProtNLM"/>
    </source>
</evidence>
<comment type="caution">
    <text evidence="2">The sequence shown here is derived from an EMBL/GenBank/DDBJ whole genome shotgun (WGS) entry which is preliminary data.</text>
</comment>
<name>A0A438DNG5_VITVI</name>
<feature type="region of interest" description="Disordered" evidence="1">
    <location>
        <begin position="326"/>
        <end position="348"/>
    </location>
</feature>